<comment type="caution">
    <text evidence="7">The sequence shown here is derived from an EMBL/GenBank/DDBJ whole genome shotgun (WGS) entry which is preliminary data.</text>
</comment>
<dbReference type="InterPro" id="IPR033131">
    <property type="entry name" value="Pectinesterase_Asp_AS"/>
</dbReference>
<dbReference type="GO" id="GO:0045490">
    <property type="term" value="P:pectin catabolic process"/>
    <property type="evidence" value="ECO:0007669"/>
    <property type="project" value="UniProtKB-UniRule"/>
</dbReference>
<comment type="catalytic activity">
    <reaction evidence="5">
        <text>[(1-&gt;4)-alpha-D-galacturonosyl methyl ester](n) + n H2O = [(1-&gt;4)-alpha-D-galacturonosyl](n) + n methanol + n H(+)</text>
        <dbReference type="Rhea" id="RHEA:22380"/>
        <dbReference type="Rhea" id="RHEA-COMP:14570"/>
        <dbReference type="Rhea" id="RHEA-COMP:14573"/>
        <dbReference type="ChEBI" id="CHEBI:15377"/>
        <dbReference type="ChEBI" id="CHEBI:15378"/>
        <dbReference type="ChEBI" id="CHEBI:17790"/>
        <dbReference type="ChEBI" id="CHEBI:140522"/>
        <dbReference type="ChEBI" id="CHEBI:140523"/>
        <dbReference type="EC" id="3.1.1.11"/>
    </reaction>
</comment>
<dbReference type="GO" id="GO:0030599">
    <property type="term" value="F:pectinesterase activity"/>
    <property type="evidence" value="ECO:0007669"/>
    <property type="project" value="UniProtKB-UniRule"/>
</dbReference>
<comment type="similarity">
    <text evidence="1">Belongs to the pectinesterase family.</text>
</comment>
<gene>
    <name evidence="7" type="ORF">BC793_12480</name>
</gene>
<dbReference type="InterPro" id="IPR012334">
    <property type="entry name" value="Pectin_lyas_fold"/>
</dbReference>
<dbReference type="PROSITE" id="PS00503">
    <property type="entry name" value="PECTINESTERASE_2"/>
    <property type="match status" value="1"/>
</dbReference>
<evidence type="ECO:0000256" key="2">
    <source>
        <dbReference type="ARBA" id="ARBA00022801"/>
    </source>
</evidence>
<dbReference type="PANTHER" id="PTHR31321:SF57">
    <property type="entry name" value="PECTINESTERASE 53-RELATED"/>
    <property type="match status" value="1"/>
</dbReference>
<evidence type="ECO:0000259" key="6">
    <source>
        <dbReference type="Pfam" id="PF01095"/>
    </source>
</evidence>
<evidence type="ECO:0000313" key="8">
    <source>
        <dbReference type="Proteomes" id="UP000245697"/>
    </source>
</evidence>
<dbReference type="AlphaFoldDB" id="A0A316EXM1"/>
<accession>A0A316EXM1</accession>
<organism evidence="7 8">
    <name type="scientific">Actinoplanes xinjiangensis</name>
    <dbReference type="NCBI Taxonomy" id="512350"/>
    <lineage>
        <taxon>Bacteria</taxon>
        <taxon>Bacillati</taxon>
        <taxon>Actinomycetota</taxon>
        <taxon>Actinomycetes</taxon>
        <taxon>Micromonosporales</taxon>
        <taxon>Micromonosporaceae</taxon>
        <taxon>Actinoplanes</taxon>
    </lineage>
</organism>
<dbReference type="PANTHER" id="PTHR31321">
    <property type="entry name" value="ACYL-COA THIOESTER HYDROLASE YBHC-RELATED"/>
    <property type="match status" value="1"/>
</dbReference>
<dbReference type="GO" id="GO:0009279">
    <property type="term" value="C:cell outer membrane"/>
    <property type="evidence" value="ECO:0007669"/>
    <property type="project" value="TreeGrafter"/>
</dbReference>
<evidence type="ECO:0000256" key="5">
    <source>
        <dbReference type="RuleBase" id="RU000589"/>
    </source>
</evidence>
<reference evidence="7 8" key="1">
    <citation type="submission" date="2018-05" db="EMBL/GenBank/DDBJ databases">
        <title>Genomic Encyclopedia of Archaeal and Bacterial Type Strains, Phase II (KMG-II): from individual species to whole genera.</title>
        <authorList>
            <person name="Goeker M."/>
        </authorList>
    </citation>
    <scope>NUCLEOTIDE SEQUENCE [LARGE SCALE GENOMIC DNA]</scope>
    <source>
        <strain evidence="7 8">DSM 45184</strain>
    </source>
</reference>
<dbReference type="UniPathway" id="UPA00545">
    <property type="reaction ID" value="UER00823"/>
</dbReference>
<dbReference type="Gene3D" id="2.160.20.10">
    <property type="entry name" value="Single-stranded right-handed beta-helix, Pectin lyase-like"/>
    <property type="match status" value="1"/>
</dbReference>
<dbReference type="InterPro" id="IPR011050">
    <property type="entry name" value="Pectin_lyase_fold/virulence"/>
</dbReference>
<dbReference type="InterPro" id="IPR000070">
    <property type="entry name" value="Pectinesterase_cat"/>
</dbReference>
<proteinExistence type="inferred from homology"/>
<dbReference type="OrthoDB" id="112037at2"/>
<protein>
    <recommendedName>
        <fullName evidence="5">Pectinesterase</fullName>
        <ecNumber evidence="5">3.1.1.11</ecNumber>
    </recommendedName>
</protein>
<feature type="signal peptide" evidence="5">
    <location>
        <begin position="1"/>
        <end position="33"/>
    </location>
</feature>
<keyword evidence="3 5" id="KW-0063">Aspartyl esterase</keyword>
<dbReference type="EC" id="3.1.1.11" evidence="5"/>
<keyword evidence="5" id="KW-0732">Signal</keyword>
<dbReference type="EMBL" id="QGGR01000024">
    <property type="protein sequence ID" value="PWK36099.1"/>
    <property type="molecule type" value="Genomic_DNA"/>
</dbReference>
<evidence type="ECO:0000256" key="1">
    <source>
        <dbReference type="ARBA" id="ARBA00008891"/>
    </source>
</evidence>
<sequence>MMTSSSVLRWCSGTAAAVGALAATVVLTPSASAAVTITVAADGSGNFRSVQAAIDSIAANNGVPVTINIKPGTYRGVVTIPATKPHLTLAGAGGTAGQVVIVEGHASGQTKPGGGTYGTSGSASVFVNANDTTIRNLTMANDFNEGANNLDAEQAVAVNTSGDRVQLDNVRILGNQDTLLVNAPSTSAVRRLYVRNSYVEGDVDFIFGRGTMVFQNGTVHSLTRGSSSNNGYLTAAATDINNKFGFLFWGTTLTSNAPAKTVYLGRPWHPSGDVNARGQVLYRGVTMGAHIRNDPWTDMSGFSWKTARFAEYSSTGAGAVINANRPQMSASTATQYTPTAYLAGTDGWNPIR</sequence>
<keyword evidence="2 5" id="KW-0378">Hydrolase</keyword>
<dbReference type="Pfam" id="PF01095">
    <property type="entry name" value="Pectinesterase"/>
    <property type="match status" value="1"/>
</dbReference>
<feature type="domain" description="Pectinesterase catalytic" evidence="6">
    <location>
        <begin position="37"/>
        <end position="344"/>
    </location>
</feature>
<feature type="active site" evidence="4">
    <location>
        <position position="204"/>
    </location>
</feature>
<keyword evidence="8" id="KW-1185">Reference proteome</keyword>
<dbReference type="RefSeq" id="WP_109601215.1">
    <property type="nucleotide sequence ID" value="NZ_BONA01000077.1"/>
</dbReference>
<evidence type="ECO:0000313" key="7">
    <source>
        <dbReference type="EMBL" id="PWK36099.1"/>
    </source>
</evidence>
<dbReference type="Proteomes" id="UP000245697">
    <property type="component" value="Unassembled WGS sequence"/>
</dbReference>
<dbReference type="GO" id="GO:0042545">
    <property type="term" value="P:cell wall modification"/>
    <property type="evidence" value="ECO:0007669"/>
    <property type="project" value="UniProtKB-UniRule"/>
</dbReference>
<dbReference type="SUPFAM" id="SSF51126">
    <property type="entry name" value="Pectin lyase-like"/>
    <property type="match status" value="1"/>
</dbReference>
<evidence type="ECO:0000256" key="3">
    <source>
        <dbReference type="ARBA" id="ARBA00023085"/>
    </source>
</evidence>
<name>A0A316EXM1_9ACTN</name>
<evidence type="ECO:0000256" key="4">
    <source>
        <dbReference type="PROSITE-ProRule" id="PRU10040"/>
    </source>
</evidence>
<comment type="pathway">
    <text evidence="5">Glycan metabolism; pectin degradation; 2-dehydro-3-deoxy-D-gluconate from pectin: step 1/5.</text>
</comment>
<feature type="chain" id="PRO_5016194646" description="Pectinesterase" evidence="5">
    <location>
        <begin position="34"/>
        <end position="352"/>
    </location>
</feature>